<feature type="coiled-coil region" evidence="7">
    <location>
        <begin position="148"/>
        <end position="213"/>
    </location>
</feature>
<evidence type="ECO:0000256" key="4">
    <source>
        <dbReference type="ARBA" id="ARBA00023125"/>
    </source>
</evidence>
<feature type="region of interest" description="Disordered" evidence="8">
    <location>
        <begin position="123"/>
        <end position="145"/>
    </location>
</feature>
<dbReference type="Gene3D" id="4.10.240.10">
    <property type="entry name" value="Zn(2)-C6 fungal-type DNA-binding domain"/>
    <property type="match status" value="1"/>
</dbReference>
<evidence type="ECO:0000256" key="8">
    <source>
        <dbReference type="SAM" id="MobiDB-lite"/>
    </source>
</evidence>
<keyword evidence="5" id="KW-0804">Transcription</keyword>
<dbReference type="PROSITE" id="PS00463">
    <property type="entry name" value="ZN2_CY6_FUNGAL_1"/>
    <property type="match status" value="1"/>
</dbReference>
<reference evidence="10" key="1">
    <citation type="journal article" date="2018" name="Mol. Biol. Evol.">
        <title>Broad Genomic Sampling Reveals a Smut Pathogenic Ancestry of the Fungal Clade Ustilaginomycotina.</title>
        <authorList>
            <person name="Kijpornyongpan T."/>
            <person name="Mondo S.J."/>
            <person name="Barry K."/>
            <person name="Sandor L."/>
            <person name="Lee J."/>
            <person name="Lipzen A."/>
            <person name="Pangilinan J."/>
            <person name="LaButti K."/>
            <person name="Hainaut M."/>
            <person name="Henrissat B."/>
            <person name="Grigoriev I.V."/>
            <person name="Spatafora J.W."/>
            <person name="Aime M.C."/>
        </authorList>
    </citation>
    <scope>NUCLEOTIDE SEQUENCE [LARGE SCALE GENOMIC DNA]</scope>
    <source>
        <strain evidence="10">MCA 4198</strain>
    </source>
</reference>
<keyword evidence="4" id="KW-0238">DNA-binding</keyword>
<evidence type="ECO:0000256" key="7">
    <source>
        <dbReference type="SAM" id="Coils"/>
    </source>
</evidence>
<proteinExistence type="predicted"/>
<dbReference type="GO" id="GO:0000978">
    <property type="term" value="F:RNA polymerase II cis-regulatory region sequence-specific DNA binding"/>
    <property type="evidence" value="ECO:0007669"/>
    <property type="project" value="TreeGrafter"/>
</dbReference>
<dbReference type="EMBL" id="KZ819642">
    <property type="protein sequence ID" value="PWN86801.1"/>
    <property type="molecule type" value="Genomic_DNA"/>
</dbReference>
<keyword evidence="1" id="KW-0479">Metal-binding</keyword>
<dbReference type="Pfam" id="PF00172">
    <property type="entry name" value="Zn_clus"/>
    <property type="match status" value="1"/>
</dbReference>
<dbReference type="SMART" id="SM00066">
    <property type="entry name" value="GAL4"/>
    <property type="match status" value="1"/>
</dbReference>
<gene>
    <name evidence="10" type="ORF">FA10DRAFT_282041</name>
</gene>
<evidence type="ECO:0000256" key="1">
    <source>
        <dbReference type="ARBA" id="ARBA00022723"/>
    </source>
</evidence>
<evidence type="ECO:0000259" key="9">
    <source>
        <dbReference type="PROSITE" id="PS50048"/>
    </source>
</evidence>
<feature type="compositionally biased region" description="Low complexity" evidence="8">
    <location>
        <begin position="238"/>
        <end position="253"/>
    </location>
</feature>
<protein>
    <recommendedName>
        <fullName evidence="9">Zn(2)-C6 fungal-type domain-containing protein</fullName>
    </recommendedName>
</protein>
<dbReference type="PANTHER" id="PTHR31944">
    <property type="entry name" value="HEME-RESPONSIVE ZINC FINGER TRANSCRIPTION FACTOR HAP1"/>
    <property type="match status" value="1"/>
</dbReference>
<evidence type="ECO:0000256" key="3">
    <source>
        <dbReference type="ARBA" id="ARBA00023015"/>
    </source>
</evidence>
<dbReference type="SUPFAM" id="SSF57701">
    <property type="entry name" value="Zn2/Cys6 DNA-binding domain"/>
    <property type="match status" value="1"/>
</dbReference>
<evidence type="ECO:0000313" key="11">
    <source>
        <dbReference type="Proteomes" id="UP000245768"/>
    </source>
</evidence>
<evidence type="ECO:0000256" key="6">
    <source>
        <dbReference type="ARBA" id="ARBA00023242"/>
    </source>
</evidence>
<dbReference type="InterPro" id="IPR051430">
    <property type="entry name" value="Fungal_TF_Env_Response"/>
</dbReference>
<sequence>MDASTTSPPVEKKRRNRKSHACTACRAKKLFCDKVIPCGQCKLRGKESTCSVNISRALSSECSSMQSDVPANLHNWALEWGIDPQTFQPPLTLAPAHWLDTCTERDGDETRGRQHRLDSVDTTAFCSSSPTSDKNTSPLSSPDALTTTDELSLALSLLQERVNQLESRVIVPAPHGRDDGDLFGILSRTLARLADFERRLVELEGQLDRVTALLLQRQSDVAPKRFSQKLCRSDQNAGSESGLSSWSSPRLSRPSANALLQGLDCV</sequence>
<dbReference type="GO" id="GO:0005634">
    <property type="term" value="C:nucleus"/>
    <property type="evidence" value="ECO:0007669"/>
    <property type="project" value="TreeGrafter"/>
</dbReference>
<dbReference type="GeneID" id="37045660"/>
<dbReference type="AlphaFoldDB" id="A0A316YC49"/>
<keyword evidence="6" id="KW-0539">Nucleus</keyword>
<evidence type="ECO:0000256" key="2">
    <source>
        <dbReference type="ARBA" id="ARBA00022833"/>
    </source>
</evidence>
<dbReference type="Proteomes" id="UP000245768">
    <property type="component" value="Unassembled WGS sequence"/>
</dbReference>
<keyword evidence="3" id="KW-0805">Transcription regulation</keyword>
<dbReference type="OrthoDB" id="3362851at2759"/>
<evidence type="ECO:0000256" key="5">
    <source>
        <dbReference type="ARBA" id="ARBA00023163"/>
    </source>
</evidence>
<feature type="region of interest" description="Disordered" evidence="8">
    <location>
        <begin position="226"/>
        <end position="253"/>
    </location>
</feature>
<keyword evidence="11" id="KW-1185">Reference proteome</keyword>
<dbReference type="CDD" id="cd00067">
    <property type="entry name" value="GAL4"/>
    <property type="match status" value="1"/>
</dbReference>
<name>A0A316YC49_9BASI</name>
<dbReference type="RefSeq" id="XP_025373999.1">
    <property type="nucleotide sequence ID" value="XM_025523744.1"/>
</dbReference>
<dbReference type="GO" id="GO:0001228">
    <property type="term" value="F:DNA-binding transcription activator activity, RNA polymerase II-specific"/>
    <property type="evidence" value="ECO:0007669"/>
    <property type="project" value="TreeGrafter"/>
</dbReference>
<dbReference type="InterPro" id="IPR001138">
    <property type="entry name" value="Zn2Cys6_DnaBD"/>
</dbReference>
<dbReference type="PANTHER" id="PTHR31944:SF131">
    <property type="entry name" value="HEME-RESPONSIVE ZINC FINGER TRANSCRIPTION FACTOR HAP1"/>
    <property type="match status" value="1"/>
</dbReference>
<keyword evidence="2" id="KW-0862">Zinc</keyword>
<evidence type="ECO:0000313" key="10">
    <source>
        <dbReference type="EMBL" id="PWN86801.1"/>
    </source>
</evidence>
<feature type="domain" description="Zn(2)-C6 fungal-type" evidence="9">
    <location>
        <begin position="21"/>
        <end position="52"/>
    </location>
</feature>
<organism evidence="10 11">
    <name type="scientific">Acaromyces ingoldii</name>
    <dbReference type="NCBI Taxonomy" id="215250"/>
    <lineage>
        <taxon>Eukaryota</taxon>
        <taxon>Fungi</taxon>
        <taxon>Dikarya</taxon>
        <taxon>Basidiomycota</taxon>
        <taxon>Ustilaginomycotina</taxon>
        <taxon>Exobasidiomycetes</taxon>
        <taxon>Exobasidiales</taxon>
        <taxon>Cryptobasidiaceae</taxon>
        <taxon>Acaromyces</taxon>
    </lineage>
</organism>
<dbReference type="InterPro" id="IPR036864">
    <property type="entry name" value="Zn2-C6_fun-type_DNA-bd_sf"/>
</dbReference>
<dbReference type="GO" id="GO:0008270">
    <property type="term" value="F:zinc ion binding"/>
    <property type="evidence" value="ECO:0007669"/>
    <property type="project" value="InterPro"/>
</dbReference>
<keyword evidence="7" id="KW-0175">Coiled coil</keyword>
<dbReference type="PROSITE" id="PS50048">
    <property type="entry name" value="ZN2_CY6_FUNGAL_2"/>
    <property type="match status" value="1"/>
</dbReference>
<accession>A0A316YC49</accession>
<dbReference type="InParanoid" id="A0A316YC49"/>